<accession>A0A0N4YPT3</accession>
<gene>
    <name evidence="1" type="ORF">NBR_LOCUS19255</name>
</gene>
<dbReference type="Proteomes" id="UP000271162">
    <property type="component" value="Unassembled WGS sequence"/>
</dbReference>
<dbReference type="WBParaSite" id="NBR_0001925401-mRNA-1">
    <property type="protein sequence ID" value="NBR_0001925401-mRNA-1"/>
    <property type="gene ID" value="NBR_0001925401"/>
</dbReference>
<reference evidence="3" key="1">
    <citation type="submission" date="2017-02" db="UniProtKB">
        <authorList>
            <consortium name="WormBaseParasite"/>
        </authorList>
    </citation>
    <scope>IDENTIFICATION</scope>
</reference>
<dbReference type="AlphaFoldDB" id="A0A0N4YPT3"/>
<protein>
    <submittedName>
        <fullName evidence="3">Secreted protein</fullName>
    </submittedName>
</protein>
<evidence type="ECO:0000313" key="3">
    <source>
        <dbReference type="WBParaSite" id="NBR_0001925401-mRNA-1"/>
    </source>
</evidence>
<keyword evidence="2" id="KW-1185">Reference proteome</keyword>
<dbReference type="EMBL" id="UYSL01024017">
    <property type="protein sequence ID" value="VDL82984.1"/>
    <property type="molecule type" value="Genomic_DNA"/>
</dbReference>
<evidence type="ECO:0000313" key="1">
    <source>
        <dbReference type="EMBL" id="VDL82984.1"/>
    </source>
</evidence>
<sequence>MVNQRHFKIKRKVVTVYLIVRQFSGARFALGAIFILPGAIRGVWQRATLSDLSLLLAVRRVRPAHIALSMLRIVTIRSRLMSHGMSLDFR</sequence>
<proteinExistence type="predicted"/>
<organism evidence="3">
    <name type="scientific">Nippostrongylus brasiliensis</name>
    <name type="common">Rat hookworm</name>
    <dbReference type="NCBI Taxonomy" id="27835"/>
    <lineage>
        <taxon>Eukaryota</taxon>
        <taxon>Metazoa</taxon>
        <taxon>Ecdysozoa</taxon>
        <taxon>Nematoda</taxon>
        <taxon>Chromadorea</taxon>
        <taxon>Rhabditida</taxon>
        <taxon>Rhabditina</taxon>
        <taxon>Rhabditomorpha</taxon>
        <taxon>Strongyloidea</taxon>
        <taxon>Heligmosomidae</taxon>
        <taxon>Nippostrongylus</taxon>
    </lineage>
</organism>
<reference evidence="1 2" key="2">
    <citation type="submission" date="2018-11" db="EMBL/GenBank/DDBJ databases">
        <authorList>
            <consortium name="Pathogen Informatics"/>
        </authorList>
    </citation>
    <scope>NUCLEOTIDE SEQUENCE [LARGE SCALE GENOMIC DNA]</scope>
</reference>
<name>A0A0N4YPT3_NIPBR</name>
<evidence type="ECO:0000313" key="2">
    <source>
        <dbReference type="Proteomes" id="UP000271162"/>
    </source>
</evidence>